<dbReference type="Pfam" id="PF20030">
    <property type="entry name" value="bpMoxR"/>
    <property type="match status" value="1"/>
</dbReference>
<dbReference type="Pfam" id="PF17868">
    <property type="entry name" value="AAA_lid_8"/>
    <property type="match status" value="1"/>
</dbReference>
<dbReference type="OrthoDB" id="1814213at2"/>
<organism evidence="2 3">
    <name type="scientific">Virgibacillus indicus</name>
    <dbReference type="NCBI Taxonomy" id="2024554"/>
    <lineage>
        <taxon>Bacteria</taxon>
        <taxon>Bacillati</taxon>
        <taxon>Bacillota</taxon>
        <taxon>Bacilli</taxon>
        <taxon>Bacillales</taxon>
        <taxon>Bacillaceae</taxon>
        <taxon>Virgibacillus</taxon>
    </lineage>
</organism>
<evidence type="ECO:0000313" key="2">
    <source>
        <dbReference type="EMBL" id="OZU89071.1"/>
    </source>
</evidence>
<dbReference type="Proteomes" id="UP000216498">
    <property type="component" value="Unassembled WGS sequence"/>
</dbReference>
<dbReference type="SUPFAM" id="SSF52540">
    <property type="entry name" value="P-loop containing nucleoside triphosphate hydrolases"/>
    <property type="match status" value="1"/>
</dbReference>
<dbReference type="InterPro" id="IPR050513">
    <property type="entry name" value="RavA_ATPases"/>
</dbReference>
<gene>
    <name evidence="2" type="ORF">CIL03_08630</name>
</gene>
<dbReference type="RefSeq" id="WP_094885429.1">
    <property type="nucleotide sequence ID" value="NZ_NPMS01000003.1"/>
</dbReference>
<reference evidence="2 3" key="1">
    <citation type="submission" date="2017-08" db="EMBL/GenBank/DDBJ databases">
        <title>Virgibacillus indicus sp. nov. and Virgibacillus profoundi sp. nov, two moderately halophilic bacteria isolated from marine sediment by using the Microfluidic Streak Plate.</title>
        <authorList>
            <person name="Xu B."/>
            <person name="Hu B."/>
            <person name="Wang J."/>
            <person name="Zhu Y."/>
            <person name="Huang L."/>
            <person name="Du W."/>
            <person name="Huang Y."/>
        </authorList>
    </citation>
    <scope>NUCLEOTIDE SEQUENCE [LARGE SCALE GENOMIC DNA]</scope>
    <source>
        <strain evidence="2 3">IO3-P2-C2</strain>
    </source>
</reference>
<evidence type="ECO:0000259" key="1">
    <source>
        <dbReference type="SMART" id="SM00382"/>
    </source>
</evidence>
<dbReference type="InterPro" id="IPR027417">
    <property type="entry name" value="P-loop_NTPase"/>
</dbReference>
<proteinExistence type="predicted"/>
<comment type="caution">
    <text evidence="2">The sequence shown here is derived from an EMBL/GenBank/DDBJ whole genome shotgun (WGS) entry which is preliminary data.</text>
</comment>
<dbReference type="Gene3D" id="3.40.50.300">
    <property type="entry name" value="P-loop containing nucleotide triphosphate hydrolases"/>
    <property type="match status" value="1"/>
</dbReference>
<dbReference type="InterPro" id="IPR003593">
    <property type="entry name" value="AAA+_ATPase"/>
</dbReference>
<evidence type="ECO:0000313" key="3">
    <source>
        <dbReference type="Proteomes" id="UP000216498"/>
    </source>
</evidence>
<accession>A0A265NB76</accession>
<name>A0A265NB76_9BACI</name>
<dbReference type="PANTHER" id="PTHR32204">
    <property type="entry name" value="ATPASE RAVA"/>
    <property type="match status" value="1"/>
</dbReference>
<dbReference type="PANTHER" id="PTHR32204:SF0">
    <property type="entry name" value="ATPASE RAVA"/>
    <property type="match status" value="1"/>
</dbReference>
<keyword evidence="3" id="KW-1185">Reference proteome</keyword>
<protein>
    <submittedName>
        <fullName evidence="2">ATPase</fullName>
    </submittedName>
</protein>
<dbReference type="AlphaFoldDB" id="A0A265NB76"/>
<dbReference type="InterPro" id="IPR041538">
    <property type="entry name" value="RavA-like_AAA_lid"/>
</dbReference>
<feature type="domain" description="AAA+ ATPase" evidence="1">
    <location>
        <begin position="35"/>
        <end position="177"/>
    </location>
</feature>
<dbReference type="EMBL" id="NPMS01000003">
    <property type="protein sequence ID" value="OZU89071.1"/>
    <property type="molecule type" value="Genomic_DNA"/>
</dbReference>
<sequence>MSDNMKKLKQIKEALNNKYMERESQIEGILVALLSRQHLLLIGPPGTAKSALSMELSQMIDESKYFQWLLTKYTTPDEVFGGIMLKDMEHGIYKHNTENKMAEAHLVFLDEIFKGSSEILNSLLKAINERTFENGTEEVDMPLMTLVGASNEYPEEDAGLNALFDRFMLRFEVDTIKSRDNLIAMMKGTRHLQQMPKISLEELENLQFLCEMVDIPDEIYEKMADIWQELRDEGIVPSDRRLQRSYSILQAKALIEQRQIVEIKDILFLEHVLWEDVEQKVQVSDIIRRHAQDVVSRMLEAVNEEADDIMKGLNKSDSTSYVLEATQKIKSLSKELKETKTKYPVRSRDIEIVSERLKRDLGILTNSVLEPIEEPV</sequence>
<dbReference type="SMART" id="SM00382">
    <property type="entry name" value="AAA"/>
    <property type="match status" value="1"/>
</dbReference>
<dbReference type="InterPro" id="IPR045427">
    <property type="entry name" value="MoxR"/>
</dbReference>
<dbReference type="CDD" id="cd00009">
    <property type="entry name" value="AAA"/>
    <property type="match status" value="1"/>
</dbReference>